<feature type="transmembrane region" description="Helical" evidence="1">
    <location>
        <begin position="95"/>
        <end position="115"/>
    </location>
</feature>
<feature type="transmembrane region" description="Helical" evidence="1">
    <location>
        <begin position="127"/>
        <end position="146"/>
    </location>
</feature>
<evidence type="ECO:0000313" key="2">
    <source>
        <dbReference type="EMBL" id="EBA07764.1"/>
    </source>
</evidence>
<dbReference type="eggNOG" id="COG5486">
    <property type="taxonomic scope" value="Bacteria"/>
</dbReference>
<keyword evidence="1" id="KW-1133">Transmembrane helix</keyword>
<keyword evidence="3" id="KW-1185">Reference proteome</keyword>
<dbReference type="Proteomes" id="UP000005713">
    <property type="component" value="Unassembled WGS sequence"/>
</dbReference>
<reference evidence="2 3" key="1">
    <citation type="submission" date="2006-06" db="EMBL/GenBank/DDBJ databases">
        <authorList>
            <person name="Moran M.A."/>
            <person name="Ferriera S."/>
            <person name="Johnson J."/>
            <person name="Kravitz S."/>
            <person name="Beeson K."/>
            <person name="Sutton G."/>
            <person name="Rogers Y.-H."/>
            <person name="Friedman R."/>
            <person name="Frazier M."/>
            <person name="Venter J.C."/>
        </authorList>
    </citation>
    <scope>NUCLEOTIDE SEQUENCE [LARGE SCALE GENOMIC DNA]</scope>
    <source>
        <strain evidence="2 3">E-37</strain>
    </source>
</reference>
<keyword evidence="1" id="KW-0812">Transmembrane</keyword>
<dbReference type="EMBL" id="AAYA01000008">
    <property type="protein sequence ID" value="EBA07764.1"/>
    <property type="molecule type" value="Genomic_DNA"/>
</dbReference>
<feature type="transmembrane region" description="Helical" evidence="1">
    <location>
        <begin position="177"/>
        <end position="203"/>
    </location>
</feature>
<proteinExistence type="predicted"/>
<dbReference type="AlphaFoldDB" id="A3K5G3"/>
<accession>A3K5G3</accession>
<name>A3K5G3_SAGS3</name>
<protein>
    <submittedName>
        <fullName evidence="2">Uncharacterized protein</fullName>
    </submittedName>
</protein>
<gene>
    <name evidence="2" type="ORF">SSE37_14298</name>
</gene>
<keyword evidence="1" id="KW-0472">Membrane</keyword>
<evidence type="ECO:0000313" key="3">
    <source>
        <dbReference type="Proteomes" id="UP000005713"/>
    </source>
</evidence>
<evidence type="ECO:0000256" key="1">
    <source>
        <dbReference type="SAM" id="Phobius"/>
    </source>
</evidence>
<feature type="transmembrane region" description="Helical" evidence="1">
    <location>
        <begin position="61"/>
        <end position="83"/>
    </location>
</feature>
<comment type="caution">
    <text evidence="2">The sequence shown here is derived from an EMBL/GenBank/DDBJ whole genome shotgun (WGS) entry which is preliminary data.</text>
</comment>
<sequence length="222" mass="23780">MFGMLARPDPLGALTPFGPGMQAVDMVRLHVFHDFSALLDPAALCAFQPDRQAFAVIAEIAVMWLSMVLAMVLPSWACGGALARTWPETNARFRMGICAGLLCLCGAGALVQILAQGLGVLSPQLRITSAPVQAIFLCASVLFFGLRRLERDPGSPATGKGFSGGFRWMIRRLLRCVPMLLLMFPLGLMNVLAMLVMLAVMALSQKSRSRPASARTGSATVT</sequence>
<organism evidence="2 3">
    <name type="scientific">Sagittula stellata (strain ATCC 700073 / DSM 11524 / E-37)</name>
    <dbReference type="NCBI Taxonomy" id="388399"/>
    <lineage>
        <taxon>Bacteria</taxon>
        <taxon>Pseudomonadati</taxon>
        <taxon>Pseudomonadota</taxon>
        <taxon>Alphaproteobacteria</taxon>
        <taxon>Rhodobacterales</taxon>
        <taxon>Roseobacteraceae</taxon>
        <taxon>Sagittula</taxon>
    </lineage>
</organism>